<dbReference type="AlphaFoldDB" id="A0A1I2EZB1"/>
<evidence type="ECO:0000256" key="2">
    <source>
        <dbReference type="ARBA" id="ARBA00023015"/>
    </source>
</evidence>
<dbReference type="Gene3D" id="1.10.10.10">
    <property type="entry name" value="Winged helix-like DNA-binding domain superfamily/Winged helix DNA-binding domain"/>
    <property type="match status" value="1"/>
</dbReference>
<dbReference type="GO" id="GO:0003677">
    <property type="term" value="F:DNA binding"/>
    <property type="evidence" value="ECO:0007669"/>
    <property type="project" value="UniProtKB-KW"/>
</dbReference>
<dbReference type="SUPFAM" id="SSF46785">
    <property type="entry name" value="Winged helix' DNA-binding domain"/>
    <property type="match status" value="1"/>
</dbReference>
<evidence type="ECO:0000313" key="6">
    <source>
        <dbReference type="EMBL" id="SFE98442.1"/>
    </source>
</evidence>
<keyword evidence="2" id="KW-0805">Transcription regulation</keyword>
<comment type="similarity">
    <text evidence="1">Belongs to the LysR transcriptional regulatory family.</text>
</comment>
<keyword evidence="7" id="KW-1185">Reference proteome</keyword>
<evidence type="ECO:0000256" key="3">
    <source>
        <dbReference type="ARBA" id="ARBA00023125"/>
    </source>
</evidence>
<proteinExistence type="inferred from homology"/>
<dbReference type="SUPFAM" id="SSF53850">
    <property type="entry name" value="Periplasmic binding protein-like II"/>
    <property type="match status" value="1"/>
</dbReference>
<gene>
    <name evidence="6" type="ORF">SAMN02745121_06372</name>
</gene>
<evidence type="ECO:0000256" key="1">
    <source>
        <dbReference type="ARBA" id="ARBA00009437"/>
    </source>
</evidence>
<dbReference type="EMBL" id="FOMX01000024">
    <property type="protein sequence ID" value="SFE98442.1"/>
    <property type="molecule type" value="Genomic_DNA"/>
</dbReference>
<dbReference type="InterPro" id="IPR036388">
    <property type="entry name" value="WH-like_DNA-bd_sf"/>
</dbReference>
<keyword evidence="4" id="KW-0804">Transcription</keyword>
<evidence type="ECO:0000313" key="7">
    <source>
        <dbReference type="Proteomes" id="UP000199400"/>
    </source>
</evidence>
<dbReference type="Proteomes" id="UP000199400">
    <property type="component" value="Unassembled WGS sequence"/>
</dbReference>
<dbReference type="RefSeq" id="WP_170135676.1">
    <property type="nucleotide sequence ID" value="NZ_FOMX01000024.1"/>
</dbReference>
<dbReference type="PANTHER" id="PTHR30579:SF3">
    <property type="entry name" value="TRANSCRIPTIONAL REGULATORY PROTEIN"/>
    <property type="match status" value="1"/>
</dbReference>
<dbReference type="Pfam" id="PF03466">
    <property type="entry name" value="LysR_substrate"/>
    <property type="match status" value="1"/>
</dbReference>
<evidence type="ECO:0000259" key="5">
    <source>
        <dbReference type="PROSITE" id="PS50931"/>
    </source>
</evidence>
<dbReference type="PROSITE" id="PS50931">
    <property type="entry name" value="HTH_LYSR"/>
    <property type="match status" value="1"/>
</dbReference>
<protein>
    <submittedName>
        <fullName evidence="6">DNA-binding transcriptional regulator, LysR family</fullName>
    </submittedName>
</protein>
<organism evidence="6 7">
    <name type="scientific">Nannocystis exedens</name>
    <dbReference type="NCBI Taxonomy" id="54"/>
    <lineage>
        <taxon>Bacteria</taxon>
        <taxon>Pseudomonadati</taxon>
        <taxon>Myxococcota</taxon>
        <taxon>Polyangia</taxon>
        <taxon>Nannocystales</taxon>
        <taxon>Nannocystaceae</taxon>
        <taxon>Nannocystis</taxon>
    </lineage>
</organism>
<dbReference type="InterPro" id="IPR050176">
    <property type="entry name" value="LTTR"/>
</dbReference>
<dbReference type="InterPro" id="IPR005119">
    <property type="entry name" value="LysR_subst-bd"/>
</dbReference>
<evidence type="ECO:0000256" key="4">
    <source>
        <dbReference type="ARBA" id="ARBA00023163"/>
    </source>
</evidence>
<dbReference type="GO" id="GO:0003700">
    <property type="term" value="F:DNA-binding transcription factor activity"/>
    <property type="evidence" value="ECO:0007669"/>
    <property type="project" value="InterPro"/>
</dbReference>
<dbReference type="Pfam" id="PF00126">
    <property type="entry name" value="HTH_1"/>
    <property type="match status" value="1"/>
</dbReference>
<feature type="domain" description="HTH lysR-type" evidence="5">
    <location>
        <begin position="5"/>
        <end position="62"/>
    </location>
</feature>
<accession>A0A1I2EZB1</accession>
<dbReference type="PANTHER" id="PTHR30579">
    <property type="entry name" value="TRANSCRIPTIONAL REGULATOR"/>
    <property type="match status" value="1"/>
</dbReference>
<dbReference type="Gene3D" id="3.40.190.290">
    <property type="match status" value="1"/>
</dbReference>
<keyword evidence="3 6" id="KW-0238">DNA-binding</keyword>
<sequence length="298" mass="32501">MQHLLDWRDLRIALALARHVSLGEAGRALRLDPTTISRRITALEATVGGALFVRDAEGWRLTEAGRRVVEAAGRMATEVRELARDLEAASERAVGTVRLTTLDYIASSFLAPKLPLLRERHPELVLDLRCTEQVLDLTAGQADVALRVIRPTEAGMRVRRLAQVPLGLYGLRSYVERHGLDPLPPAAEADLVMLGPPDSRLPEMRWMRALVPRGRVAAATGSVPTSYALVRAGVGLGVLTLAAAEGHPELVRLDRDAPPLERALWRVVPEALADAPKIRAVVDWLDEIAEAALDQPLA</sequence>
<dbReference type="STRING" id="54.SAMN02745121_06372"/>
<reference evidence="7" key="1">
    <citation type="submission" date="2016-10" db="EMBL/GenBank/DDBJ databases">
        <authorList>
            <person name="Varghese N."/>
            <person name="Submissions S."/>
        </authorList>
    </citation>
    <scope>NUCLEOTIDE SEQUENCE [LARGE SCALE GENOMIC DNA]</scope>
    <source>
        <strain evidence="7">ATCC 25963</strain>
    </source>
</reference>
<name>A0A1I2EZB1_9BACT</name>
<dbReference type="InterPro" id="IPR000847">
    <property type="entry name" value="LysR_HTH_N"/>
</dbReference>
<dbReference type="InterPro" id="IPR036390">
    <property type="entry name" value="WH_DNA-bd_sf"/>
</dbReference>